<dbReference type="Gene3D" id="3.40.50.2000">
    <property type="entry name" value="Glycogen Phosphorylase B"/>
    <property type="match status" value="2"/>
</dbReference>
<protein>
    <submittedName>
        <fullName evidence="2">Glycosyltransferase involved in cell wall bisynthesis</fullName>
    </submittedName>
</protein>
<dbReference type="Proteomes" id="UP000034029">
    <property type="component" value="Chromosome"/>
</dbReference>
<dbReference type="EMBL" id="CP011366">
    <property type="protein sequence ID" value="AKG73462.1"/>
    <property type="molecule type" value="Genomic_DNA"/>
</dbReference>
<reference evidence="1 3" key="1">
    <citation type="journal article" date="2015" name="Int. J. Syst. Evol. Microbiol.">
        <title>Complete genome sequence of Salinicoccus halodurans H3B36, isolated from the Qaidam Basin in China.</title>
        <authorList>
            <person name="Jiang K."/>
            <person name="Xue Y."/>
            <person name="Ma Y."/>
        </authorList>
    </citation>
    <scope>NUCLEOTIDE SEQUENCE [LARGE SCALE GENOMIC DNA]</scope>
    <source>
        <strain evidence="1 3">H3B36</strain>
    </source>
</reference>
<dbReference type="OrthoDB" id="9813214at2"/>
<dbReference type="RefSeq" id="WP_046789652.1">
    <property type="nucleotide sequence ID" value="NZ_CP011366.1"/>
</dbReference>
<evidence type="ECO:0000313" key="1">
    <source>
        <dbReference type="EMBL" id="AKG73462.1"/>
    </source>
</evidence>
<sequence length="374" mass="43079">MNILVLSYGIIDYDGRLKELINVAENMGKVTTVCCAENRKSDESSILINTKRKKYLGLRLYSEFFLKSLLTMLNLKNIDILIVDNYFAANVGLIIKKFFKIKYVVQDVRELYFINNMNSWRGKLLVKSEVSLMKQADVVLTANEARSKIMTEYYKLEKNPIVFENIRFLEGSYNKKELDEKYKNFFKYKYNIISSGGISVARGTDRLVNAMSGMSKDYGLYIVGGGTIKDISIIKELINKLKLTNVHLIAKVPLQELKYIVNNCDIGIVNYHKKDLNNEYCASGKIYEYIGENLPIVTTDNIPLKNFCEEYEVGVADNNFKEGLLKVSKNINYYKYKVEELLKKTSVNEYNLEVAEEILSSIQLESKIHERSTK</sequence>
<evidence type="ECO:0000313" key="2">
    <source>
        <dbReference type="EMBL" id="SFK50955.1"/>
    </source>
</evidence>
<organism evidence="2 4">
    <name type="scientific">Salinicoccus halodurans</name>
    <dbReference type="NCBI Taxonomy" id="407035"/>
    <lineage>
        <taxon>Bacteria</taxon>
        <taxon>Bacillati</taxon>
        <taxon>Bacillota</taxon>
        <taxon>Bacilli</taxon>
        <taxon>Bacillales</taxon>
        <taxon>Staphylococcaceae</taxon>
        <taxon>Salinicoccus</taxon>
    </lineage>
</organism>
<reference evidence="3" key="2">
    <citation type="submission" date="2015-04" db="EMBL/GenBank/DDBJ databases">
        <title>Complete genome sequence of Salinicoccus halodurans strain H3B36, isolated from the Qaidam basin of China.</title>
        <authorList>
            <person name="Ma Y."/>
            <person name="Jiang K."/>
            <person name="Xue Y."/>
        </authorList>
    </citation>
    <scope>NUCLEOTIDE SEQUENCE [LARGE SCALE GENOMIC DNA]</scope>
    <source>
        <strain evidence="3">H3B36</strain>
    </source>
</reference>
<gene>
    <name evidence="1" type="ORF">AAT16_04075</name>
    <name evidence="2" type="ORF">SAMN05216235_0052</name>
</gene>
<accession>A0A0F7HK66</accession>
<evidence type="ECO:0000313" key="4">
    <source>
        <dbReference type="Proteomes" id="UP000183090"/>
    </source>
</evidence>
<dbReference type="SUPFAM" id="SSF53756">
    <property type="entry name" value="UDP-Glycosyltransferase/glycogen phosphorylase"/>
    <property type="match status" value="1"/>
</dbReference>
<dbReference type="AlphaFoldDB" id="A0A0F7HK66"/>
<dbReference type="EMBL" id="FOTB01000001">
    <property type="protein sequence ID" value="SFK50955.1"/>
    <property type="molecule type" value="Genomic_DNA"/>
</dbReference>
<proteinExistence type="predicted"/>
<dbReference type="KEGG" id="shv:AAT16_04075"/>
<name>A0A0F7HK66_9STAP</name>
<evidence type="ECO:0000313" key="3">
    <source>
        <dbReference type="Proteomes" id="UP000034029"/>
    </source>
</evidence>
<reference evidence="2 4" key="3">
    <citation type="submission" date="2016-10" db="EMBL/GenBank/DDBJ databases">
        <authorList>
            <person name="Varghese N."/>
            <person name="Submissions S."/>
        </authorList>
    </citation>
    <scope>NUCLEOTIDE SEQUENCE [LARGE SCALE GENOMIC DNA]</scope>
    <source>
        <strain evidence="2 4">CGMCC 1.6501</strain>
    </source>
</reference>
<dbReference type="Proteomes" id="UP000183090">
    <property type="component" value="Unassembled WGS sequence"/>
</dbReference>
<keyword evidence="3" id="KW-1185">Reference proteome</keyword>